<reference evidence="1" key="1">
    <citation type="journal article" date="2023" name="Science">
        <title>Genome structures resolve the early diversification of teleost fishes.</title>
        <authorList>
            <person name="Parey E."/>
            <person name="Louis A."/>
            <person name="Montfort J."/>
            <person name="Bouchez O."/>
            <person name="Roques C."/>
            <person name="Iampietro C."/>
            <person name="Lluch J."/>
            <person name="Castinel A."/>
            <person name="Donnadieu C."/>
            <person name="Desvignes T."/>
            <person name="Floi Bucao C."/>
            <person name="Jouanno E."/>
            <person name="Wen M."/>
            <person name="Mejri S."/>
            <person name="Dirks R."/>
            <person name="Jansen H."/>
            <person name="Henkel C."/>
            <person name="Chen W.J."/>
            <person name="Zahm M."/>
            <person name="Cabau C."/>
            <person name="Klopp C."/>
            <person name="Thompson A.W."/>
            <person name="Robinson-Rechavi M."/>
            <person name="Braasch I."/>
            <person name="Lecointre G."/>
            <person name="Bobe J."/>
            <person name="Postlethwait J.H."/>
            <person name="Berthelot C."/>
            <person name="Roest Crollius H."/>
            <person name="Guiguen Y."/>
        </authorList>
    </citation>
    <scope>NUCLEOTIDE SEQUENCE</scope>
    <source>
        <strain evidence="1">NC1722</strain>
    </source>
</reference>
<comment type="caution">
    <text evidence="1">The sequence shown here is derived from an EMBL/GenBank/DDBJ whole genome shotgun (WGS) entry which is preliminary data.</text>
</comment>
<organism evidence="1 2">
    <name type="scientific">Aldrovandia affinis</name>
    <dbReference type="NCBI Taxonomy" id="143900"/>
    <lineage>
        <taxon>Eukaryota</taxon>
        <taxon>Metazoa</taxon>
        <taxon>Chordata</taxon>
        <taxon>Craniata</taxon>
        <taxon>Vertebrata</taxon>
        <taxon>Euteleostomi</taxon>
        <taxon>Actinopterygii</taxon>
        <taxon>Neopterygii</taxon>
        <taxon>Teleostei</taxon>
        <taxon>Notacanthiformes</taxon>
        <taxon>Halosauridae</taxon>
        <taxon>Aldrovandia</taxon>
    </lineage>
</organism>
<dbReference type="EMBL" id="JAINUG010000178">
    <property type="protein sequence ID" value="KAJ8389736.1"/>
    <property type="molecule type" value="Genomic_DNA"/>
</dbReference>
<evidence type="ECO:0000313" key="1">
    <source>
        <dbReference type="EMBL" id="KAJ8389736.1"/>
    </source>
</evidence>
<sequence>MQTVGLIHTLEQCLNRMQTAGLTHTLEQCLNRMQTVGLIHTLEQCLNRMQTVGLIHTLEQCLNRMSHPAGTLLHVEEQHSSRNRSYWEGVSVGVDGRGRSDCIAAACGRGNGASDGTLNLFTLTPEKGSEVGFRCLKGNVVCHFHVPVYGCSLPRMFSSVRPGRPQGRDGMC</sequence>
<dbReference type="Proteomes" id="UP001221898">
    <property type="component" value="Unassembled WGS sequence"/>
</dbReference>
<gene>
    <name evidence="1" type="ORF">AAFF_G00114420</name>
</gene>
<proteinExistence type="predicted"/>
<evidence type="ECO:0000313" key="2">
    <source>
        <dbReference type="Proteomes" id="UP001221898"/>
    </source>
</evidence>
<keyword evidence="2" id="KW-1185">Reference proteome</keyword>
<accession>A0AAD7RVF6</accession>
<protein>
    <submittedName>
        <fullName evidence="1">Uncharacterized protein</fullName>
    </submittedName>
</protein>
<name>A0AAD7RVF6_9TELE</name>
<dbReference type="AlphaFoldDB" id="A0AAD7RVF6"/>